<protein>
    <submittedName>
        <fullName evidence="1">Uncharacterized protein</fullName>
    </submittedName>
</protein>
<accession>A0ABX2A5X1</accession>
<dbReference type="EMBL" id="JABEZU010000002">
    <property type="protein sequence ID" value="NOV97310.1"/>
    <property type="molecule type" value="Genomic_DNA"/>
</dbReference>
<keyword evidence="2" id="KW-1185">Reference proteome</keyword>
<proteinExistence type="predicted"/>
<name>A0ABX2A5X1_9MICO</name>
<organism evidence="1 2">
    <name type="scientific">Isoptericola halotolerans</name>
    <dbReference type="NCBI Taxonomy" id="300560"/>
    <lineage>
        <taxon>Bacteria</taxon>
        <taxon>Bacillati</taxon>
        <taxon>Actinomycetota</taxon>
        <taxon>Actinomycetes</taxon>
        <taxon>Micrococcales</taxon>
        <taxon>Promicromonosporaceae</taxon>
        <taxon>Isoptericola</taxon>
    </lineage>
</organism>
<reference evidence="1 2" key="1">
    <citation type="submission" date="2020-05" db="EMBL/GenBank/DDBJ databases">
        <title>Genomic Encyclopedia of Type Strains, Phase III (KMG-III): the genomes of soil and plant-associated and newly described type strains.</title>
        <authorList>
            <person name="Whitman W."/>
        </authorList>
    </citation>
    <scope>NUCLEOTIDE SEQUENCE [LARGE SCALE GENOMIC DNA]</scope>
    <source>
        <strain evidence="1 2">KCTC 19046</strain>
    </source>
</reference>
<dbReference type="RefSeq" id="WP_171783533.1">
    <property type="nucleotide sequence ID" value="NZ_BAAAML010000014.1"/>
</dbReference>
<sequence>MCTTLVWAVNRAADTEGLRRFTHERLGVSPRPAGRRIVADQVRPGAVTFTVTPNLCDCRALIGLHDEPESPGEIGAGAWLGWLRDLPSAAPYLTRLAVLRAWSPDDTAALVPVATRSVAVDAVDEATLRTVRHDALLVVDYPCTPWSRR</sequence>
<gene>
    <name evidence="1" type="ORF">HDG69_001885</name>
</gene>
<evidence type="ECO:0000313" key="1">
    <source>
        <dbReference type="EMBL" id="NOV97310.1"/>
    </source>
</evidence>
<comment type="caution">
    <text evidence="1">The sequence shown here is derived from an EMBL/GenBank/DDBJ whole genome shotgun (WGS) entry which is preliminary data.</text>
</comment>
<evidence type="ECO:0000313" key="2">
    <source>
        <dbReference type="Proteomes" id="UP000757540"/>
    </source>
</evidence>
<dbReference type="Proteomes" id="UP000757540">
    <property type="component" value="Unassembled WGS sequence"/>
</dbReference>